<evidence type="ECO:0000313" key="10">
    <source>
        <dbReference type="Proteomes" id="UP000020218"/>
    </source>
</evidence>
<feature type="transmembrane region" description="Helical" evidence="7">
    <location>
        <begin position="216"/>
        <end position="238"/>
    </location>
</feature>
<dbReference type="GO" id="GO:0042773">
    <property type="term" value="P:ATP synthesis coupled electron transport"/>
    <property type="evidence" value="ECO:0007669"/>
    <property type="project" value="InterPro"/>
</dbReference>
<feature type="domain" description="NADH:quinone oxidoreductase/Mrp antiporter transmembrane" evidence="8">
    <location>
        <begin position="183"/>
        <end position="466"/>
    </location>
</feature>
<dbReference type="PATRIC" id="fig|1454001.3.peg.1387"/>
<protein>
    <submittedName>
        <fullName evidence="9">NAD(P)H-quinone oxidoreductase chain 4 1</fullName>
        <ecNumber evidence="9">1.6.5.-</ecNumber>
    </submittedName>
</protein>
<evidence type="ECO:0000259" key="8">
    <source>
        <dbReference type="Pfam" id="PF00361"/>
    </source>
</evidence>
<feature type="transmembrane region" description="Helical" evidence="7">
    <location>
        <begin position="127"/>
        <end position="153"/>
    </location>
</feature>
<dbReference type="PRINTS" id="PR01437">
    <property type="entry name" value="NUOXDRDTASE4"/>
</dbReference>
<dbReference type="GO" id="GO:0003954">
    <property type="term" value="F:NADH dehydrogenase activity"/>
    <property type="evidence" value="ECO:0007669"/>
    <property type="project" value="TreeGrafter"/>
</dbReference>
<keyword evidence="3 6" id="KW-0812">Transmembrane</keyword>
<evidence type="ECO:0000256" key="3">
    <source>
        <dbReference type="ARBA" id="ARBA00022692"/>
    </source>
</evidence>
<feature type="transmembrane region" description="Helical" evidence="7">
    <location>
        <begin position="387"/>
        <end position="405"/>
    </location>
</feature>
<feature type="transmembrane region" description="Helical" evidence="7">
    <location>
        <begin position="460"/>
        <end position="482"/>
    </location>
</feature>
<dbReference type="Proteomes" id="UP000020218">
    <property type="component" value="Unassembled WGS sequence"/>
</dbReference>
<dbReference type="GO" id="GO:0015990">
    <property type="term" value="P:electron transport coupled proton transport"/>
    <property type="evidence" value="ECO:0007669"/>
    <property type="project" value="TreeGrafter"/>
</dbReference>
<dbReference type="NCBIfam" id="TIGR01972">
    <property type="entry name" value="NDH_I_M"/>
    <property type="match status" value="1"/>
</dbReference>
<feature type="transmembrane region" description="Helical" evidence="7">
    <location>
        <begin position="331"/>
        <end position="348"/>
    </location>
</feature>
<dbReference type="GO" id="GO:0008137">
    <property type="term" value="F:NADH dehydrogenase (ubiquinone) activity"/>
    <property type="evidence" value="ECO:0007669"/>
    <property type="project" value="InterPro"/>
</dbReference>
<dbReference type="AlphaFoldDB" id="A0A011PP86"/>
<dbReference type="InterPro" id="IPR010227">
    <property type="entry name" value="NADH_Q_OxRdtase_chainM/4"/>
</dbReference>
<dbReference type="GO" id="GO:0012505">
    <property type="term" value="C:endomembrane system"/>
    <property type="evidence" value="ECO:0007669"/>
    <property type="project" value="UniProtKB-SubCell"/>
</dbReference>
<dbReference type="InterPro" id="IPR001750">
    <property type="entry name" value="ND/Mrp_TM"/>
</dbReference>
<gene>
    <name evidence="9" type="primary">ndhD1_1</name>
    <name evidence="9" type="ORF">AW08_01337</name>
</gene>
<dbReference type="GO" id="GO:0048039">
    <property type="term" value="F:ubiquinone binding"/>
    <property type="evidence" value="ECO:0007669"/>
    <property type="project" value="TreeGrafter"/>
</dbReference>
<keyword evidence="9" id="KW-0560">Oxidoreductase</keyword>
<evidence type="ECO:0000256" key="7">
    <source>
        <dbReference type="SAM" id="Phobius"/>
    </source>
</evidence>
<proteinExistence type="inferred from homology"/>
<reference evidence="9" key="1">
    <citation type="submission" date="2014-02" db="EMBL/GenBank/DDBJ databases">
        <title>Expanding our view of genomic diversity in Candidatus Accumulibacter clades.</title>
        <authorList>
            <person name="Skennerton C.T."/>
            <person name="Barr J.J."/>
            <person name="Slater F.R."/>
            <person name="Bond P.L."/>
            <person name="Tyson G.W."/>
        </authorList>
    </citation>
    <scope>NUCLEOTIDE SEQUENCE [LARGE SCALE GENOMIC DNA]</scope>
</reference>
<dbReference type="InterPro" id="IPR003918">
    <property type="entry name" value="NADH_UbQ_OxRdtase"/>
</dbReference>
<dbReference type="EMBL" id="JFAX01000006">
    <property type="protein sequence ID" value="EXI68119.1"/>
    <property type="molecule type" value="Genomic_DNA"/>
</dbReference>
<evidence type="ECO:0000313" key="9">
    <source>
        <dbReference type="EMBL" id="EXI68119.1"/>
    </source>
</evidence>
<dbReference type="Pfam" id="PF00361">
    <property type="entry name" value="Proton_antipo_M"/>
    <property type="match status" value="1"/>
</dbReference>
<feature type="transmembrane region" description="Helical" evidence="7">
    <location>
        <begin position="58"/>
        <end position="76"/>
    </location>
</feature>
<sequence length="548" mass="57590">MATAHRDTIVVEGSEKIKGPDAETTAPAAATANAGIIAPHAEKNIRRGGGAMRHRDPAMLKTLLLLPLFGAALVALLPNRSVDLMRQVASAVAAATMLCAILLLASFDATTADVQFFETRPWNPRVGSHLALGVDGISLPMILLATLLCFVAIFSSSSVRNGAKLYFSLLLVLETALLIVFTARDWSLFYVCWELTLIPLFFLIDRLGGANRHRAALNFVLYTLGGSVFMLIALLLLYDVAPEHSFAMADMAAGGTHLPVRTQVLVFLGLLLGFGVKMPIVPMHGWLPLAHVEAPSPISILLSGILLKMGAYGLIRAIATLPAAALALQDWLAFLALFSLVYGAVLAWRQTDLKAMIAYSSVSHMGVVLLGIASLNPAGLSGALTQMVAHGLTAGLLFLLIGLLYERTHSRDLAAYGSLNRIAPRFAAFIVFALLAAVGLPGSAGFVAELQVLVGAYGRWGGWLLPLSAAMLVTAACALRAIRCLSTGPERAMAAAPAGVAWFADLRRVECAAAGLLAAGVVGIGCHPQPLLQLMASSLARLAAGIGA</sequence>
<dbReference type="GO" id="GO:0016020">
    <property type="term" value="C:membrane"/>
    <property type="evidence" value="ECO:0007669"/>
    <property type="project" value="UniProtKB-SubCell"/>
</dbReference>
<dbReference type="PANTHER" id="PTHR43507">
    <property type="entry name" value="NADH-UBIQUINONE OXIDOREDUCTASE CHAIN 4"/>
    <property type="match status" value="1"/>
</dbReference>
<feature type="transmembrane region" description="Helical" evidence="7">
    <location>
        <begin position="258"/>
        <end position="276"/>
    </location>
</feature>
<evidence type="ECO:0000256" key="4">
    <source>
        <dbReference type="ARBA" id="ARBA00022989"/>
    </source>
</evidence>
<feature type="transmembrane region" description="Helical" evidence="7">
    <location>
        <begin position="426"/>
        <end position="448"/>
    </location>
</feature>
<keyword evidence="10" id="KW-1185">Reference proteome</keyword>
<evidence type="ECO:0000256" key="5">
    <source>
        <dbReference type="ARBA" id="ARBA00023136"/>
    </source>
</evidence>
<dbReference type="EC" id="1.6.5.-" evidence="9"/>
<feature type="transmembrane region" description="Helical" evidence="7">
    <location>
        <begin position="165"/>
        <end position="181"/>
    </location>
</feature>
<evidence type="ECO:0000256" key="1">
    <source>
        <dbReference type="ARBA" id="ARBA00004127"/>
    </source>
</evidence>
<organism evidence="9 10">
    <name type="scientific">Candidatus Accumulibacter adjunctus</name>
    <dbReference type="NCBI Taxonomy" id="1454001"/>
    <lineage>
        <taxon>Bacteria</taxon>
        <taxon>Pseudomonadati</taxon>
        <taxon>Pseudomonadota</taxon>
        <taxon>Betaproteobacteria</taxon>
        <taxon>Candidatus Accumulibacter</taxon>
    </lineage>
</organism>
<keyword evidence="5 7" id="KW-0472">Membrane</keyword>
<feature type="transmembrane region" description="Helical" evidence="7">
    <location>
        <begin position="88"/>
        <end position="107"/>
    </location>
</feature>
<evidence type="ECO:0000256" key="2">
    <source>
        <dbReference type="ARBA" id="ARBA00009025"/>
    </source>
</evidence>
<keyword evidence="4 7" id="KW-1133">Transmembrane helix</keyword>
<feature type="transmembrane region" description="Helical" evidence="7">
    <location>
        <begin position="297"/>
        <end position="319"/>
    </location>
</feature>
<feature type="transmembrane region" description="Helical" evidence="7">
    <location>
        <begin position="187"/>
        <end position="204"/>
    </location>
</feature>
<feature type="transmembrane region" description="Helical" evidence="7">
    <location>
        <begin position="355"/>
        <end position="375"/>
    </location>
</feature>
<comment type="similarity">
    <text evidence="2">Belongs to the complex I subunit 4 family.</text>
</comment>
<comment type="caution">
    <text evidence="9">The sequence shown here is derived from an EMBL/GenBank/DDBJ whole genome shotgun (WGS) entry which is preliminary data.</text>
</comment>
<dbReference type="PANTHER" id="PTHR43507:SF1">
    <property type="entry name" value="NADH-UBIQUINONE OXIDOREDUCTASE CHAIN 4"/>
    <property type="match status" value="1"/>
</dbReference>
<comment type="subcellular location">
    <subcellularLocation>
        <location evidence="1">Endomembrane system</location>
        <topology evidence="1">Multi-pass membrane protein</topology>
    </subcellularLocation>
    <subcellularLocation>
        <location evidence="6">Membrane</location>
        <topology evidence="6">Multi-pass membrane protein</topology>
    </subcellularLocation>
</comment>
<evidence type="ECO:0000256" key="6">
    <source>
        <dbReference type="RuleBase" id="RU000320"/>
    </source>
</evidence>
<accession>A0A011PP86</accession>
<name>A0A011PP86_9PROT</name>
<dbReference type="STRING" id="1454001.AW08_01337"/>